<name>A0A2P2Q8K8_RHIMU</name>
<organism evidence="1">
    <name type="scientific">Rhizophora mucronata</name>
    <name type="common">Asiatic mangrove</name>
    <dbReference type="NCBI Taxonomy" id="61149"/>
    <lineage>
        <taxon>Eukaryota</taxon>
        <taxon>Viridiplantae</taxon>
        <taxon>Streptophyta</taxon>
        <taxon>Embryophyta</taxon>
        <taxon>Tracheophyta</taxon>
        <taxon>Spermatophyta</taxon>
        <taxon>Magnoliopsida</taxon>
        <taxon>eudicotyledons</taxon>
        <taxon>Gunneridae</taxon>
        <taxon>Pentapetalae</taxon>
        <taxon>rosids</taxon>
        <taxon>fabids</taxon>
        <taxon>Malpighiales</taxon>
        <taxon>Rhizophoraceae</taxon>
        <taxon>Rhizophora</taxon>
    </lineage>
</organism>
<dbReference type="EMBL" id="GGEC01082834">
    <property type="protein sequence ID" value="MBX63318.1"/>
    <property type="molecule type" value="Transcribed_RNA"/>
</dbReference>
<sequence>MSPYKIPSNKNLSLKSLRRLFPSITHKWMRV</sequence>
<proteinExistence type="predicted"/>
<accession>A0A2P2Q8K8</accession>
<dbReference type="AlphaFoldDB" id="A0A2P2Q8K8"/>
<evidence type="ECO:0000313" key="1">
    <source>
        <dbReference type="EMBL" id="MBX63318.1"/>
    </source>
</evidence>
<reference evidence="1" key="1">
    <citation type="submission" date="2018-02" db="EMBL/GenBank/DDBJ databases">
        <title>Rhizophora mucronata_Transcriptome.</title>
        <authorList>
            <person name="Meera S.P."/>
            <person name="Sreeshan A."/>
            <person name="Augustine A."/>
        </authorList>
    </citation>
    <scope>NUCLEOTIDE SEQUENCE</scope>
    <source>
        <tissue evidence="1">Leaf</tissue>
    </source>
</reference>
<protein>
    <submittedName>
        <fullName evidence="1">Uncharacterized protein</fullName>
    </submittedName>
</protein>